<proteinExistence type="predicted"/>
<dbReference type="Proteomes" id="UP000249364">
    <property type="component" value="Unassembled WGS sequence"/>
</dbReference>
<protein>
    <submittedName>
        <fullName evidence="7">Putative effector of murein hydrolase LrgA (UPF0299 family)</fullName>
    </submittedName>
</protein>
<evidence type="ECO:0000256" key="2">
    <source>
        <dbReference type="ARBA" id="ARBA00022475"/>
    </source>
</evidence>
<comment type="subcellular location">
    <subcellularLocation>
        <location evidence="1">Cell membrane</location>
        <topology evidence="1">Multi-pass membrane protein</topology>
    </subcellularLocation>
</comment>
<dbReference type="RefSeq" id="WP_071470510.1">
    <property type="nucleotide sequence ID" value="NZ_MEHT01000044.1"/>
</dbReference>
<evidence type="ECO:0000313" key="7">
    <source>
        <dbReference type="EMBL" id="PZX47186.1"/>
    </source>
</evidence>
<dbReference type="GO" id="GO:0016787">
    <property type="term" value="F:hydrolase activity"/>
    <property type="evidence" value="ECO:0007669"/>
    <property type="project" value="UniProtKB-KW"/>
</dbReference>
<evidence type="ECO:0000256" key="3">
    <source>
        <dbReference type="ARBA" id="ARBA00022692"/>
    </source>
</evidence>
<dbReference type="EMBL" id="QKZQ01000002">
    <property type="protein sequence ID" value="PZX47186.1"/>
    <property type="molecule type" value="Genomic_DNA"/>
</dbReference>
<dbReference type="PANTHER" id="PTHR33931:SF2">
    <property type="entry name" value="HOLIN-LIKE PROTEIN CIDA"/>
    <property type="match status" value="1"/>
</dbReference>
<keyword evidence="7" id="KW-0378">Hydrolase</keyword>
<dbReference type="GO" id="GO:0005886">
    <property type="term" value="C:plasma membrane"/>
    <property type="evidence" value="ECO:0007669"/>
    <property type="project" value="UniProtKB-SubCell"/>
</dbReference>
<dbReference type="InterPro" id="IPR005538">
    <property type="entry name" value="LrgA/CidA"/>
</dbReference>
<sequence length="120" mass="12159">MIHALTLILACQLAGEALTRFFGWPAPGPVLGMALLFALMLASARLAALVTPTGEGILRHLSLLFVPAGVGVVGHLQQLGAYGLGFALVLVVSTVLALAVGAGAFVAVARLTGDKGDRDA</sequence>
<feature type="transmembrane region" description="Helical" evidence="6">
    <location>
        <begin position="57"/>
        <end position="76"/>
    </location>
</feature>
<evidence type="ECO:0000313" key="8">
    <source>
        <dbReference type="Proteomes" id="UP000249364"/>
    </source>
</evidence>
<name>A0A2W7QIM9_9RHOB</name>
<evidence type="ECO:0000256" key="5">
    <source>
        <dbReference type="ARBA" id="ARBA00023136"/>
    </source>
</evidence>
<feature type="transmembrane region" description="Helical" evidence="6">
    <location>
        <begin position="82"/>
        <end position="108"/>
    </location>
</feature>
<dbReference type="STRING" id="121821.GCA_001870675_02742"/>
<gene>
    <name evidence="7" type="ORF">LY56_00481</name>
</gene>
<comment type="caution">
    <text evidence="7">The sequence shown here is derived from an EMBL/GenBank/DDBJ whole genome shotgun (WGS) entry which is preliminary data.</text>
</comment>
<keyword evidence="2" id="KW-1003">Cell membrane</keyword>
<evidence type="ECO:0000256" key="1">
    <source>
        <dbReference type="ARBA" id="ARBA00004651"/>
    </source>
</evidence>
<dbReference type="PANTHER" id="PTHR33931">
    <property type="entry name" value="HOLIN-LIKE PROTEIN CIDA-RELATED"/>
    <property type="match status" value="1"/>
</dbReference>
<dbReference type="Pfam" id="PF03788">
    <property type="entry name" value="LrgA"/>
    <property type="match status" value="1"/>
</dbReference>
<dbReference type="AlphaFoldDB" id="A0A2W7QIM9"/>
<accession>A0A2W7QIM9</accession>
<keyword evidence="3 6" id="KW-0812">Transmembrane</keyword>
<reference evidence="7 8" key="1">
    <citation type="submission" date="2018-06" db="EMBL/GenBank/DDBJ databases">
        <title>Genomic Encyclopedia of Archaeal and Bacterial Type Strains, Phase II (KMG-II): from individual species to whole genera.</title>
        <authorList>
            <person name="Goeker M."/>
        </authorList>
    </citation>
    <scope>NUCLEOTIDE SEQUENCE [LARGE SCALE GENOMIC DNA]</scope>
    <source>
        <strain evidence="7 8">DSM 13087</strain>
    </source>
</reference>
<evidence type="ECO:0000256" key="6">
    <source>
        <dbReference type="SAM" id="Phobius"/>
    </source>
</evidence>
<keyword evidence="8" id="KW-1185">Reference proteome</keyword>
<evidence type="ECO:0000256" key="4">
    <source>
        <dbReference type="ARBA" id="ARBA00022989"/>
    </source>
</evidence>
<keyword evidence="5 6" id="KW-0472">Membrane</keyword>
<dbReference type="OrthoDB" id="385012at2"/>
<organism evidence="7 8">
    <name type="scientific">Roseinatronobacter thiooxidans</name>
    <dbReference type="NCBI Taxonomy" id="121821"/>
    <lineage>
        <taxon>Bacteria</taxon>
        <taxon>Pseudomonadati</taxon>
        <taxon>Pseudomonadota</taxon>
        <taxon>Alphaproteobacteria</taxon>
        <taxon>Rhodobacterales</taxon>
        <taxon>Paracoccaceae</taxon>
        <taxon>Roseinatronobacter</taxon>
    </lineage>
</organism>
<keyword evidence="4 6" id="KW-1133">Transmembrane helix</keyword>
<feature type="transmembrane region" description="Helical" evidence="6">
    <location>
        <begin position="29"/>
        <end position="50"/>
    </location>
</feature>